<feature type="transmembrane region" description="Helical" evidence="7">
    <location>
        <begin position="116"/>
        <end position="137"/>
    </location>
</feature>
<dbReference type="PANTHER" id="PTHR30193">
    <property type="entry name" value="ABC TRANSPORTER PERMEASE PROTEIN"/>
    <property type="match status" value="1"/>
</dbReference>
<feature type="transmembrane region" description="Helical" evidence="7">
    <location>
        <begin position="54"/>
        <end position="76"/>
    </location>
</feature>
<dbReference type="GO" id="GO:0055085">
    <property type="term" value="P:transmembrane transport"/>
    <property type="evidence" value="ECO:0007669"/>
    <property type="project" value="InterPro"/>
</dbReference>
<reference evidence="10" key="1">
    <citation type="submission" date="2021-01" db="EMBL/GenBank/DDBJ databases">
        <title>Whole genome shotgun sequence of Planobispora takensis NBRC 109077.</title>
        <authorList>
            <person name="Komaki H."/>
            <person name="Tamura T."/>
        </authorList>
    </citation>
    <scope>NUCLEOTIDE SEQUENCE</scope>
    <source>
        <strain evidence="10">NBRC 109077</strain>
    </source>
</reference>
<dbReference type="GO" id="GO:0005886">
    <property type="term" value="C:plasma membrane"/>
    <property type="evidence" value="ECO:0007669"/>
    <property type="project" value="UniProtKB-SubCell"/>
</dbReference>
<accession>A0A8J3T210</accession>
<feature type="transmembrane region" description="Helical" evidence="7">
    <location>
        <begin position="198"/>
        <end position="222"/>
    </location>
</feature>
<evidence type="ECO:0000256" key="8">
    <source>
        <dbReference type="SAM" id="MobiDB-lite"/>
    </source>
</evidence>
<organism evidence="10 11">
    <name type="scientific">Planobispora takensis</name>
    <dbReference type="NCBI Taxonomy" id="1367882"/>
    <lineage>
        <taxon>Bacteria</taxon>
        <taxon>Bacillati</taxon>
        <taxon>Actinomycetota</taxon>
        <taxon>Actinomycetes</taxon>
        <taxon>Streptosporangiales</taxon>
        <taxon>Streptosporangiaceae</taxon>
        <taxon>Planobispora</taxon>
    </lineage>
</organism>
<evidence type="ECO:0000256" key="7">
    <source>
        <dbReference type="RuleBase" id="RU363032"/>
    </source>
</evidence>
<dbReference type="InterPro" id="IPR035906">
    <property type="entry name" value="MetI-like_sf"/>
</dbReference>
<evidence type="ECO:0000313" key="11">
    <source>
        <dbReference type="Proteomes" id="UP000634476"/>
    </source>
</evidence>
<dbReference type="SUPFAM" id="SSF160964">
    <property type="entry name" value="MalF N-terminal region-like"/>
    <property type="match status" value="1"/>
</dbReference>
<dbReference type="Gene3D" id="1.10.3720.10">
    <property type="entry name" value="MetI-like"/>
    <property type="match status" value="1"/>
</dbReference>
<gene>
    <name evidence="10" type="ORF">Pta02_56800</name>
</gene>
<dbReference type="SUPFAM" id="SSF161098">
    <property type="entry name" value="MetI-like"/>
    <property type="match status" value="1"/>
</dbReference>
<dbReference type="InterPro" id="IPR051393">
    <property type="entry name" value="ABC_transporter_permease"/>
</dbReference>
<name>A0A8J3T210_9ACTN</name>
<evidence type="ECO:0000313" key="10">
    <source>
        <dbReference type="EMBL" id="GII03672.1"/>
    </source>
</evidence>
<dbReference type="PANTHER" id="PTHR30193:SF1">
    <property type="entry name" value="ABC TRANSPORTER PERMEASE PROTEIN YESP-RELATED"/>
    <property type="match status" value="1"/>
</dbReference>
<comment type="caution">
    <text evidence="10">The sequence shown here is derived from an EMBL/GenBank/DDBJ whole genome shotgun (WGS) entry which is preliminary data.</text>
</comment>
<proteinExistence type="inferred from homology"/>
<feature type="region of interest" description="Disordered" evidence="8">
    <location>
        <begin position="1"/>
        <end position="25"/>
    </location>
</feature>
<dbReference type="AlphaFoldDB" id="A0A8J3T210"/>
<keyword evidence="11" id="KW-1185">Reference proteome</keyword>
<dbReference type="RefSeq" id="WP_203877946.1">
    <property type="nucleotide sequence ID" value="NZ_BOOK01000040.1"/>
</dbReference>
<keyword evidence="4 7" id="KW-0812">Transmembrane</keyword>
<feature type="transmembrane region" description="Helical" evidence="7">
    <location>
        <begin position="158"/>
        <end position="186"/>
    </location>
</feature>
<keyword evidence="6 7" id="KW-0472">Membrane</keyword>
<evidence type="ECO:0000256" key="3">
    <source>
        <dbReference type="ARBA" id="ARBA00022475"/>
    </source>
</evidence>
<dbReference type="EMBL" id="BOOK01000040">
    <property type="protein sequence ID" value="GII03672.1"/>
    <property type="molecule type" value="Genomic_DNA"/>
</dbReference>
<dbReference type="Pfam" id="PF00528">
    <property type="entry name" value="BPD_transp_1"/>
    <property type="match status" value="1"/>
</dbReference>
<comment type="similarity">
    <text evidence="7">Belongs to the binding-protein-dependent transport system permease family.</text>
</comment>
<dbReference type="PROSITE" id="PS50928">
    <property type="entry name" value="ABC_TM1"/>
    <property type="match status" value="1"/>
</dbReference>
<dbReference type="InterPro" id="IPR000515">
    <property type="entry name" value="MetI-like"/>
</dbReference>
<comment type="subcellular location">
    <subcellularLocation>
        <location evidence="1 7">Cell membrane</location>
        <topology evidence="1 7">Multi-pass membrane protein</topology>
    </subcellularLocation>
</comment>
<keyword evidence="5 7" id="KW-1133">Transmembrane helix</keyword>
<evidence type="ECO:0000256" key="2">
    <source>
        <dbReference type="ARBA" id="ARBA00022448"/>
    </source>
</evidence>
<keyword evidence="2 7" id="KW-0813">Transport</keyword>
<feature type="domain" description="ABC transmembrane type-1" evidence="9">
    <location>
        <begin position="112"/>
        <end position="330"/>
    </location>
</feature>
<protein>
    <submittedName>
        <fullName evidence="10">Sugar ABC transporter permease</fullName>
    </submittedName>
</protein>
<feature type="transmembrane region" description="Helical" evidence="7">
    <location>
        <begin position="312"/>
        <end position="331"/>
    </location>
</feature>
<evidence type="ECO:0000256" key="5">
    <source>
        <dbReference type="ARBA" id="ARBA00022989"/>
    </source>
</evidence>
<feature type="transmembrane region" description="Helical" evidence="7">
    <location>
        <begin position="283"/>
        <end position="300"/>
    </location>
</feature>
<evidence type="ECO:0000256" key="6">
    <source>
        <dbReference type="ARBA" id="ARBA00023136"/>
    </source>
</evidence>
<evidence type="ECO:0000259" key="9">
    <source>
        <dbReference type="PROSITE" id="PS50928"/>
    </source>
</evidence>
<feature type="compositionally biased region" description="Basic and acidic residues" evidence="8">
    <location>
        <begin position="1"/>
        <end position="16"/>
    </location>
</feature>
<sequence>MKKGAEERTSGEKGAAEKGAASGAAGGEAVAGKAAAEGGRRAGRAGRVRPETRWAYVFLLPWLIGLVLFQAGPMLASLALSFTDYDLIGAPEFAGTANYARMTEDPKVARAIGNTVVYTLLHVPLAIILALALALVLNRITGRAAGAFRTIFYLPSMTPYVAVGVLFLFLLNGQAGMVNAFLALFGVEGPQWTTDPDWILMGIVLMSLWNLGSTTIILFAALRNVPRELSEAAMIDGAGAWQRFRAVTLPMISSALFFVVIINTISSLQMFDQVYTMFFGNQIAQQSYGDAALFYVIYLFQQAFQFLHMGYASALAWVLFVVIAIITLIQVKVGNRLVYYEAEEHAG</sequence>
<dbReference type="CDD" id="cd06261">
    <property type="entry name" value="TM_PBP2"/>
    <property type="match status" value="1"/>
</dbReference>
<dbReference type="Proteomes" id="UP000634476">
    <property type="component" value="Unassembled WGS sequence"/>
</dbReference>
<evidence type="ECO:0000256" key="1">
    <source>
        <dbReference type="ARBA" id="ARBA00004651"/>
    </source>
</evidence>
<keyword evidence="3" id="KW-1003">Cell membrane</keyword>
<feature type="transmembrane region" description="Helical" evidence="7">
    <location>
        <begin position="243"/>
        <end position="263"/>
    </location>
</feature>
<evidence type="ECO:0000256" key="4">
    <source>
        <dbReference type="ARBA" id="ARBA00022692"/>
    </source>
</evidence>